<dbReference type="RefSeq" id="WP_130913052.1">
    <property type="nucleotide sequence ID" value="NZ_LR215974.1"/>
</dbReference>
<reference evidence="1 2" key="1">
    <citation type="submission" date="2019-02" db="EMBL/GenBank/DDBJ databases">
        <authorList>
            <consortium name="Pathogen Informatics"/>
        </authorList>
    </citation>
    <scope>NUCLEOTIDE SEQUENCE [LARGE SCALE GENOMIC DNA]</scope>
    <source>
        <strain evidence="1 2">3012STDY6944375</strain>
    </source>
</reference>
<proteinExistence type="predicted"/>
<evidence type="ECO:0000313" key="1">
    <source>
        <dbReference type="EMBL" id="VFB02144.1"/>
    </source>
</evidence>
<organism evidence="1 2">
    <name type="scientific">Chryseobacterium taihuense</name>
    <dbReference type="NCBI Taxonomy" id="1141221"/>
    <lineage>
        <taxon>Bacteria</taxon>
        <taxon>Pseudomonadati</taxon>
        <taxon>Bacteroidota</taxon>
        <taxon>Flavobacteriia</taxon>
        <taxon>Flavobacteriales</taxon>
        <taxon>Weeksellaceae</taxon>
        <taxon>Chryseobacterium group</taxon>
        <taxon>Chryseobacterium</taxon>
    </lineage>
</organism>
<dbReference type="EMBL" id="LR215974">
    <property type="protein sequence ID" value="VFB02144.1"/>
    <property type="molecule type" value="Genomic_DNA"/>
</dbReference>
<accession>A0A4V6ID54</accession>
<sequence length="112" mass="12865">MTKREQFNLSFSKAIIDGIVFYFCNATQTGSPQTFATILEGYDKFYAEDLIEAIDSAQAGQYYVDYHHPDSLTDDFGITIVPPNVVVSSHNYQIPLQVWKELMQEWLNFLKS</sequence>
<dbReference type="Proteomes" id="UP000290013">
    <property type="component" value="Chromosome"/>
</dbReference>
<evidence type="ECO:0000313" key="2">
    <source>
        <dbReference type="Proteomes" id="UP000290013"/>
    </source>
</evidence>
<dbReference type="AlphaFoldDB" id="A0A4V6ID54"/>
<protein>
    <submittedName>
        <fullName evidence="1">Uncharacterized protein</fullName>
    </submittedName>
</protein>
<name>A0A4V6ID54_9FLAO</name>
<dbReference type="KEGG" id="ctai:NCTC12078_00117"/>
<gene>
    <name evidence="1" type="ORF">NCTC12078_00117</name>
</gene>